<sequence length="360" mass="40037">MVIRAMLAELPADGKSLEGLRELGNIYLYGAEVGEIQQLEHALTSRGCMNRLTKLCIDTGVILRMDVQGDVDNLIMLDHLVTAVVDPEALLTGGVEWVDLGEDDRDAWDREAELSVELLSWARAKSPFLRYHIEQFARIVPRVIYHGLPEPNELAATAITPSTFPRADCFHLCAESLTPDTMQRAVSVATAIGKNYIRVSGKVDVDAAPREAAVEFLKALQAARLNEGGETALDVLYYLSLGDEEVGSLWETHAAEVSPIRCLELWITDMIPQGASDNERRAFIETVSKNLLAMLKASTRLGGHRETHVRFFLPPWFVRHGDVSDYFARHHLSDDFDETPYTFDGTSLSLRRRSAGEASD</sequence>
<evidence type="ECO:0000313" key="2">
    <source>
        <dbReference type="Proteomes" id="UP000041254"/>
    </source>
</evidence>
<dbReference type="VEuPathDB" id="CryptoDB:Vbra_1526"/>
<dbReference type="AlphaFoldDB" id="A0A0G4EQT6"/>
<protein>
    <submittedName>
        <fullName evidence="1">Uncharacterized protein</fullName>
    </submittedName>
</protein>
<evidence type="ECO:0000313" key="1">
    <source>
        <dbReference type="EMBL" id="CEL99610.1"/>
    </source>
</evidence>
<organism evidence="1 2">
    <name type="scientific">Vitrella brassicaformis (strain CCMP3155)</name>
    <dbReference type="NCBI Taxonomy" id="1169540"/>
    <lineage>
        <taxon>Eukaryota</taxon>
        <taxon>Sar</taxon>
        <taxon>Alveolata</taxon>
        <taxon>Colpodellida</taxon>
        <taxon>Vitrellaceae</taxon>
        <taxon>Vitrella</taxon>
    </lineage>
</organism>
<reference evidence="1 2" key="1">
    <citation type="submission" date="2014-11" db="EMBL/GenBank/DDBJ databases">
        <authorList>
            <person name="Zhu J."/>
            <person name="Qi W."/>
            <person name="Song R."/>
        </authorList>
    </citation>
    <scope>NUCLEOTIDE SEQUENCE [LARGE SCALE GENOMIC DNA]</scope>
</reference>
<keyword evidence="2" id="KW-1185">Reference proteome</keyword>
<dbReference type="Proteomes" id="UP000041254">
    <property type="component" value="Unassembled WGS sequence"/>
</dbReference>
<dbReference type="PhylomeDB" id="A0A0G4EQT6"/>
<accession>A0A0G4EQT6</accession>
<proteinExistence type="predicted"/>
<name>A0A0G4EQT6_VITBC</name>
<dbReference type="EMBL" id="CDMY01000284">
    <property type="protein sequence ID" value="CEL99610.1"/>
    <property type="molecule type" value="Genomic_DNA"/>
</dbReference>
<gene>
    <name evidence="1" type="ORF">Vbra_1526</name>
</gene>
<dbReference type="InParanoid" id="A0A0G4EQT6"/>